<sequence length="389" mass="41407">LSADEAKASPCPPPMEISLAQDLMAYCLSHSQALAQEEMRQRRQAQKNSELFALVMRRSQVSCQVGRMAGLEMARRLCMVSQAHGASLRRSLGVLSSSASPEVYVCGGQADRQTLATVVRFVESREVWEALPPMPTARSFCCCAAVGGKIYVFGGEKDQRAAFAAAECFDPVTGEWERLPPMPTPRAGCAAAVATGKIFVCGGLVMAHQIVDAVESFCPESRRWRRLPPMPTARCGCTAAGVGGRIFVMGGQLADGVVLDKVECLDLESQVWLSLSPMPSARSGLSAVLADGLVHLIGGLGSTGHTIPVVDRFDPARNEWKQPLAASVARAGFATGCAAGDRIYVVGGFGSDRQDSDKNELLDVKSGNVLQMPPLPLARRLCSGAVVVR</sequence>
<dbReference type="Proteomes" id="UP000654075">
    <property type="component" value="Unassembled WGS sequence"/>
</dbReference>
<dbReference type="AlphaFoldDB" id="A0A813DP79"/>
<dbReference type="PANTHER" id="PTHR46344:SF27">
    <property type="entry name" value="KELCH REPEAT SUPERFAMILY PROTEIN"/>
    <property type="match status" value="1"/>
</dbReference>
<reference evidence="3" key="1">
    <citation type="submission" date="2021-02" db="EMBL/GenBank/DDBJ databases">
        <authorList>
            <person name="Dougan E. K."/>
            <person name="Rhodes N."/>
            <person name="Thang M."/>
            <person name="Chan C."/>
        </authorList>
    </citation>
    <scope>NUCLEOTIDE SEQUENCE</scope>
</reference>
<dbReference type="Pfam" id="PF24681">
    <property type="entry name" value="Kelch_KLHDC2_KLHL20_DRC7"/>
    <property type="match status" value="1"/>
</dbReference>
<protein>
    <submittedName>
        <fullName evidence="3">Uncharacterized protein</fullName>
    </submittedName>
</protein>
<dbReference type="PRINTS" id="PR00501">
    <property type="entry name" value="KELCHREPEAT"/>
</dbReference>
<evidence type="ECO:0000313" key="3">
    <source>
        <dbReference type="EMBL" id="CAE8587441.1"/>
    </source>
</evidence>
<accession>A0A813DP79</accession>
<dbReference type="OrthoDB" id="45365at2759"/>
<dbReference type="OMA" id="ATSFCED"/>
<evidence type="ECO:0000313" key="4">
    <source>
        <dbReference type="Proteomes" id="UP000654075"/>
    </source>
</evidence>
<dbReference type="Gene3D" id="2.120.10.80">
    <property type="entry name" value="Kelch-type beta propeller"/>
    <property type="match status" value="2"/>
</dbReference>
<gene>
    <name evidence="3" type="ORF">PGLA1383_LOCUS6279</name>
</gene>
<comment type="caution">
    <text evidence="3">The sequence shown here is derived from an EMBL/GenBank/DDBJ whole genome shotgun (WGS) entry which is preliminary data.</text>
</comment>
<proteinExistence type="predicted"/>
<dbReference type="InterPro" id="IPR015915">
    <property type="entry name" value="Kelch-typ_b-propeller"/>
</dbReference>
<dbReference type="SUPFAM" id="SSF117281">
    <property type="entry name" value="Kelch motif"/>
    <property type="match status" value="1"/>
</dbReference>
<dbReference type="PANTHER" id="PTHR46344">
    <property type="entry name" value="OS02G0202900 PROTEIN"/>
    <property type="match status" value="1"/>
</dbReference>
<dbReference type="InterPro" id="IPR006652">
    <property type="entry name" value="Kelch_1"/>
</dbReference>
<keyword evidence="1" id="KW-0880">Kelch repeat</keyword>
<name>A0A813DP79_POLGL</name>
<organism evidence="3 4">
    <name type="scientific">Polarella glacialis</name>
    <name type="common">Dinoflagellate</name>
    <dbReference type="NCBI Taxonomy" id="89957"/>
    <lineage>
        <taxon>Eukaryota</taxon>
        <taxon>Sar</taxon>
        <taxon>Alveolata</taxon>
        <taxon>Dinophyceae</taxon>
        <taxon>Suessiales</taxon>
        <taxon>Suessiaceae</taxon>
        <taxon>Polarella</taxon>
    </lineage>
</organism>
<feature type="non-terminal residue" evidence="3">
    <location>
        <position position="389"/>
    </location>
</feature>
<evidence type="ECO:0000256" key="1">
    <source>
        <dbReference type="ARBA" id="ARBA00022441"/>
    </source>
</evidence>
<dbReference type="SMART" id="SM00612">
    <property type="entry name" value="Kelch"/>
    <property type="match status" value="6"/>
</dbReference>
<keyword evidence="4" id="KW-1185">Reference proteome</keyword>
<dbReference type="EMBL" id="CAJNNV010002585">
    <property type="protein sequence ID" value="CAE8587441.1"/>
    <property type="molecule type" value="Genomic_DNA"/>
</dbReference>
<keyword evidence="2" id="KW-0677">Repeat</keyword>
<evidence type="ECO:0000256" key="2">
    <source>
        <dbReference type="ARBA" id="ARBA00022737"/>
    </source>
</evidence>